<organism evidence="1 2">
    <name type="scientific">Salinirubellus salinus</name>
    <dbReference type="NCBI Taxonomy" id="1364945"/>
    <lineage>
        <taxon>Archaea</taxon>
        <taxon>Methanobacteriati</taxon>
        <taxon>Methanobacteriota</taxon>
        <taxon>Stenosarchaea group</taxon>
        <taxon>Halobacteria</taxon>
        <taxon>Halobacteriales</taxon>
        <taxon>Natronomonadaceae</taxon>
        <taxon>Salinirubellus</taxon>
    </lineage>
</organism>
<evidence type="ECO:0000313" key="1">
    <source>
        <dbReference type="EMBL" id="UWM56370.1"/>
    </source>
</evidence>
<keyword evidence="2" id="KW-1185">Reference proteome</keyword>
<dbReference type="RefSeq" id="WP_260643484.1">
    <property type="nucleotide sequence ID" value="NZ_CP104003.1"/>
</dbReference>
<dbReference type="AlphaFoldDB" id="A0A9E7U6D6"/>
<name>A0A9E7U6D6_9EURY</name>
<dbReference type="Proteomes" id="UP001057580">
    <property type="component" value="Chromosome"/>
</dbReference>
<gene>
    <name evidence="1" type="ORF">N0B31_08750</name>
</gene>
<dbReference type="Pfam" id="PF10096">
    <property type="entry name" value="DUF2334"/>
    <property type="match status" value="1"/>
</dbReference>
<proteinExistence type="predicted"/>
<protein>
    <submittedName>
        <fullName evidence="1">DUF2334 domain-containing protein</fullName>
    </submittedName>
</protein>
<dbReference type="KEGG" id="ssai:N0B31_08750"/>
<dbReference type="SUPFAM" id="SSF88713">
    <property type="entry name" value="Glycoside hydrolase/deacetylase"/>
    <property type="match status" value="1"/>
</dbReference>
<accession>A0A9E7U6D6</accession>
<reference evidence="1" key="1">
    <citation type="submission" date="2022-09" db="EMBL/GenBank/DDBJ databases">
        <title>Diverse halophilic archaea isolated from saline environments.</title>
        <authorList>
            <person name="Cui H.-L."/>
        </authorList>
    </citation>
    <scope>NUCLEOTIDE SEQUENCE</scope>
    <source>
        <strain evidence="1">ZS-35-S2</strain>
    </source>
</reference>
<dbReference type="InterPro" id="IPR011330">
    <property type="entry name" value="Glyco_hydro/deAcase_b/a-brl"/>
</dbReference>
<evidence type="ECO:0000313" key="2">
    <source>
        <dbReference type="Proteomes" id="UP001057580"/>
    </source>
</evidence>
<dbReference type="GO" id="GO:0005975">
    <property type="term" value="P:carbohydrate metabolic process"/>
    <property type="evidence" value="ECO:0007669"/>
    <property type="project" value="InterPro"/>
</dbReference>
<dbReference type="EMBL" id="CP104003">
    <property type="protein sequence ID" value="UWM56370.1"/>
    <property type="molecule type" value="Genomic_DNA"/>
</dbReference>
<dbReference type="Gene3D" id="3.20.20.370">
    <property type="entry name" value="Glycoside hydrolase/deacetylase"/>
    <property type="match status" value="1"/>
</dbReference>
<sequence length="298" mass="34320">MGEARPNTPMFEFAIRDADTNYHTDPEELDRVWGRYDLPVSLAVVPKHGPTRSPAVPEDYWYDRDPDERFPLADNEALVEYLRDGVEADRYSVLQHGYDHVRTPAGPEFARHGDLQERLVDGREHLESTLDVDVDVFVPPDGALSSAGSRALERERMRTLHYLTLRGRTRSPAVVRTFAADALFKYRHRTGGRLTFLQDLYRLWAIGDRSVGLASRPEPYRVDGGWEFTAVSLVESAGLARVKRQLRLADALEGKFCLALHYHDFRSERFREQFEELLRYARTELDPKFVHCEALFRG</sequence>
<dbReference type="GeneID" id="74942506"/>
<dbReference type="InterPro" id="IPR018763">
    <property type="entry name" value="DUF2334"/>
</dbReference>